<feature type="transmembrane region" description="Helical" evidence="1">
    <location>
        <begin position="246"/>
        <end position="266"/>
    </location>
</feature>
<sequence>MNKVSLFCGLIVAGLLLLVHLIVGFVPVGDGAGWDGQLYLQYIHTLGQGDPILNDPYRTIRMSGFLPLILASSIGAPTAGLIWIQLFLNVVMLSTGAALLHDTMLRLNVKQMVATIAVAVLTCSWVFLCMPMFYPVLSDNVALAMVCICLWCWVCSYRWAVYAFCAYFTWVMPGLFLIPFILSALPHEHPLKPESNHANSKLSLWLFALVAMPTSAILLVKIYSVPLSSVIAHGASEIGTTASADMFLLSVTAMLISLLLIIWLGVKLLLDPSTWRSISFRGLIAGGLSVAVSAVLMTTCVDWNGGFKGPPLIDYMFFQSLAAPFKPIIAHFISFGPVILLAISACLAWAFGRDCSIPKALIIICFAFLPLLAYGSETRQWIGVLPIAVVIFAVADFAWLTRVWCLAISAVVFAPSLWMKDYIGIAAKNGMSFQSYQWQFYFGRHGPWMSMTVYQISLIMALGFIAVVILLQRRAKKQVAASLPILK</sequence>
<organism evidence="2 3">
    <name type="scientific">Pseudomonas fluorescens</name>
    <dbReference type="NCBI Taxonomy" id="294"/>
    <lineage>
        <taxon>Bacteria</taxon>
        <taxon>Pseudomonadati</taxon>
        <taxon>Pseudomonadota</taxon>
        <taxon>Gammaproteobacteria</taxon>
        <taxon>Pseudomonadales</taxon>
        <taxon>Pseudomonadaceae</taxon>
        <taxon>Pseudomonas</taxon>
    </lineage>
</organism>
<feature type="transmembrane region" description="Helical" evidence="1">
    <location>
        <begin position="202"/>
        <end position="225"/>
    </location>
</feature>
<feature type="transmembrane region" description="Helical" evidence="1">
    <location>
        <begin position="452"/>
        <end position="471"/>
    </location>
</feature>
<gene>
    <name evidence="2" type="ORF">PS645_04046</name>
</gene>
<feature type="transmembrane region" description="Helical" evidence="1">
    <location>
        <begin position="112"/>
        <end position="134"/>
    </location>
</feature>
<evidence type="ECO:0000313" key="2">
    <source>
        <dbReference type="EMBL" id="VVN15965.1"/>
    </source>
</evidence>
<keyword evidence="1" id="KW-0472">Membrane</keyword>
<reference evidence="2 3" key="1">
    <citation type="submission" date="2019-09" db="EMBL/GenBank/DDBJ databases">
        <authorList>
            <person name="Chandra G."/>
            <person name="Truman W A."/>
        </authorList>
    </citation>
    <scope>NUCLEOTIDE SEQUENCE [LARGE SCALE GENOMIC DNA]</scope>
    <source>
        <strain evidence="2">PS645</strain>
    </source>
</reference>
<accession>A0A5E6VDW3</accession>
<dbReference type="EMBL" id="CABVGX010000037">
    <property type="protein sequence ID" value="VVN15965.1"/>
    <property type="molecule type" value="Genomic_DNA"/>
</dbReference>
<keyword evidence="1" id="KW-0812">Transmembrane</keyword>
<dbReference type="AlphaFoldDB" id="A0A5E6VDW3"/>
<feature type="transmembrane region" description="Helical" evidence="1">
    <location>
        <begin position="164"/>
        <end position="182"/>
    </location>
</feature>
<feature type="transmembrane region" description="Helical" evidence="1">
    <location>
        <begin position="387"/>
        <end position="414"/>
    </location>
</feature>
<proteinExistence type="predicted"/>
<dbReference type="RefSeq" id="WP_150581999.1">
    <property type="nucleotide sequence ID" value="NZ_CABVGX010000037.1"/>
</dbReference>
<feature type="transmembrane region" description="Helical" evidence="1">
    <location>
        <begin position="278"/>
        <end position="307"/>
    </location>
</feature>
<protein>
    <submittedName>
        <fullName evidence="2">Uncharacterized protein</fullName>
    </submittedName>
</protein>
<dbReference type="Proteomes" id="UP000325607">
    <property type="component" value="Unassembled WGS sequence"/>
</dbReference>
<feature type="transmembrane region" description="Helical" evidence="1">
    <location>
        <begin position="80"/>
        <end position="100"/>
    </location>
</feature>
<keyword evidence="1" id="KW-1133">Transmembrane helix</keyword>
<evidence type="ECO:0000313" key="3">
    <source>
        <dbReference type="Proteomes" id="UP000325607"/>
    </source>
</evidence>
<dbReference type="OrthoDB" id="6854275at2"/>
<feature type="transmembrane region" description="Helical" evidence="1">
    <location>
        <begin position="328"/>
        <end position="351"/>
    </location>
</feature>
<feature type="transmembrane region" description="Helical" evidence="1">
    <location>
        <begin position="357"/>
        <end position="375"/>
    </location>
</feature>
<name>A0A5E6VDW3_PSEFL</name>
<evidence type="ECO:0000256" key="1">
    <source>
        <dbReference type="SAM" id="Phobius"/>
    </source>
</evidence>